<protein>
    <submittedName>
        <fullName evidence="9">NitT/TauT family transport system permease protein</fullName>
    </submittedName>
</protein>
<dbReference type="Gene3D" id="1.10.3720.10">
    <property type="entry name" value="MetI-like"/>
    <property type="match status" value="1"/>
</dbReference>
<feature type="transmembrane region" description="Helical" evidence="7">
    <location>
        <begin position="223"/>
        <end position="247"/>
    </location>
</feature>
<evidence type="ECO:0000256" key="5">
    <source>
        <dbReference type="ARBA" id="ARBA00022989"/>
    </source>
</evidence>
<evidence type="ECO:0000313" key="10">
    <source>
        <dbReference type="Proteomes" id="UP000199400"/>
    </source>
</evidence>
<dbReference type="GO" id="GO:0005886">
    <property type="term" value="C:plasma membrane"/>
    <property type="evidence" value="ECO:0007669"/>
    <property type="project" value="UniProtKB-SubCell"/>
</dbReference>
<keyword evidence="10" id="KW-1185">Reference proteome</keyword>
<evidence type="ECO:0000313" key="9">
    <source>
        <dbReference type="EMBL" id="SFF10541.1"/>
    </source>
</evidence>
<feature type="transmembrane region" description="Helical" evidence="7">
    <location>
        <begin position="56"/>
        <end position="82"/>
    </location>
</feature>
<evidence type="ECO:0000256" key="2">
    <source>
        <dbReference type="ARBA" id="ARBA00022448"/>
    </source>
</evidence>
<keyword evidence="6 7" id="KW-0472">Membrane</keyword>
<evidence type="ECO:0000259" key="8">
    <source>
        <dbReference type="PROSITE" id="PS50928"/>
    </source>
</evidence>
<dbReference type="RefSeq" id="WP_096332305.1">
    <property type="nucleotide sequence ID" value="NZ_FOMX01000029.1"/>
</dbReference>
<feature type="transmembrane region" description="Helical" evidence="7">
    <location>
        <begin position="124"/>
        <end position="145"/>
    </location>
</feature>
<name>A0A1I2G1L3_9BACT</name>
<dbReference type="GO" id="GO:0055085">
    <property type="term" value="P:transmembrane transport"/>
    <property type="evidence" value="ECO:0007669"/>
    <property type="project" value="InterPro"/>
</dbReference>
<dbReference type="EMBL" id="FOMX01000029">
    <property type="protein sequence ID" value="SFF10541.1"/>
    <property type="molecule type" value="Genomic_DNA"/>
</dbReference>
<evidence type="ECO:0000256" key="7">
    <source>
        <dbReference type="RuleBase" id="RU363032"/>
    </source>
</evidence>
<evidence type="ECO:0000256" key="4">
    <source>
        <dbReference type="ARBA" id="ARBA00022692"/>
    </source>
</evidence>
<dbReference type="PANTHER" id="PTHR30151:SF41">
    <property type="entry name" value="ABC TRANSPORTER PERMEASE PROTEIN"/>
    <property type="match status" value="1"/>
</dbReference>
<dbReference type="Pfam" id="PF00528">
    <property type="entry name" value="BPD_transp_1"/>
    <property type="match status" value="1"/>
</dbReference>
<dbReference type="STRING" id="54.SAMN02745121_06945"/>
<gene>
    <name evidence="9" type="ORF">SAMN02745121_06945</name>
</gene>
<dbReference type="PROSITE" id="PS50928">
    <property type="entry name" value="ABC_TM1"/>
    <property type="match status" value="1"/>
</dbReference>
<dbReference type="SUPFAM" id="SSF161098">
    <property type="entry name" value="MetI-like"/>
    <property type="match status" value="1"/>
</dbReference>
<evidence type="ECO:0000256" key="1">
    <source>
        <dbReference type="ARBA" id="ARBA00004651"/>
    </source>
</evidence>
<keyword evidence="5 7" id="KW-1133">Transmembrane helix</keyword>
<dbReference type="AlphaFoldDB" id="A0A1I2G1L3"/>
<dbReference type="InterPro" id="IPR035906">
    <property type="entry name" value="MetI-like_sf"/>
</dbReference>
<dbReference type="OrthoDB" id="5322475at2"/>
<dbReference type="InterPro" id="IPR000515">
    <property type="entry name" value="MetI-like"/>
</dbReference>
<evidence type="ECO:0000256" key="3">
    <source>
        <dbReference type="ARBA" id="ARBA00022475"/>
    </source>
</evidence>
<keyword evidence="4 7" id="KW-0812">Transmembrane</keyword>
<keyword evidence="3" id="KW-1003">Cell membrane</keyword>
<comment type="similarity">
    <text evidence="7">Belongs to the binding-protein-dependent transport system permease family.</text>
</comment>
<accession>A0A1I2G1L3</accession>
<organism evidence="9 10">
    <name type="scientific">Nannocystis exedens</name>
    <dbReference type="NCBI Taxonomy" id="54"/>
    <lineage>
        <taxon>Bacteria</taxon>
        <taxon>Pseudomonadati</taxon>
        <taxon>Myxococcota</taxon>
        <taxon>Polyangia</taxon>
        <taxon>Nannocystales</taxon>
        <taxon>Nannocystaceae</taxon>
        <taxon>Nannocystis</taxon>
    </lineage>
</organism>
<reference evidence="10" key="1">
    <citation type="submission" date="2016-10" db="EMBL/GenBank/DDBJ databases">
        <authorList>
            <person name="Varghese N."/>
            <person name="Submissions S."/>
        </authorList>
    </citation>
    <scope>NUCLEOTIDE SEQUENCE [LARGE SCALE GENOMIC DNA]</scope>
    <source>
        <strain evidence="10">ATCC 25963</strain>
    </source>
</reference>
<feature type="domain" description="ABC transmembrane type-1" evidence="8">
    <location>
        <begin position="59"/>
        <end position="247"/>
    </location>
</feature>
<dbReference type="Proteomes" id="UP000199400">
    <property type="component" value="Unassembled WGS sequence"/>
</dbReference>
<evidence type="ECO:0000256" key="6">
    <source>
        <dbReference type="ARBA" id="ARBA00023136"/>
    </source>
</evidence>
<feature type="transmembrane region" description="Helical" evidence="7">
    <location>
        <begin position="177"/>
        <end position="203"/>
    </location>
</feature>
<keyword evidence="2 7" id="KW-0813">Transport</keyword>
<proteinExistence type="inferred from homology"/>
<sequence length="262" mass="27053">MSLASAARAALPPLLVFLAFLGLWQLACSVLALPAYLVPTPAEVAREAAAHLDQLAEAALLTALGALGGLGASLVVGGLVAVLFSQSQVAARSLYPYAIFLQTVPIVAVAPLIVVWFGTGLQSVILTAAILSVFPIITNGTTGLVRVDPQLLELFAMSDASRLQLLLKLRLPGSLPYFVAGAKISGGLAVIGAIVGEFFAGFGADDLGLGALILQTSGRLQTAYLFAAIFAATLLGLLLFGAVALLGELALRRWRGRELAVH</sequence>
<dbReference type="PANTHER" id="PTHR30151">
    <property type="entry name" value="ALKANE SULFONATE ABC TRANSPORTER-RELATED, MEMBRANE SUBUNIT"/>
    <property type="match status" value="1"/>
</dbReference>
<feature type="transmembrane region" description="Helical" evidence="7">
    <location>
        <begin position="94"/>
        <end position="118"/>
    </location>
</feature>
<comment type="subcellular location">
    <subcellularLocation>
        <location evidence="1 7">Cell membrane</location>
        <topology evidence="1 7">Multi-pass membrane protein</topology>
    </subcellularLocation>
</comment>